<reference evidence="1 2" key="1">
    <citation type="journal article" date="2019" name="Commun. Biol.">
        <title>The bagworm genome reveals a unique fibroin gene that provides high tensile strength.</title>
        <authorList>
            <person name="Kono N."/>
            <person name="Nakamura H."/>
            <person name="Ohtoshi R."/>
            <person name="Tomita M."/>
            <person name="Numata K."/>
            <person name="Arakawa K."/>
        </authorList>
    </citation>
    <scope>NUCLEOTIDE SEQUENCE [LARGE SCALE GENOMIC DNA]</scope>
</reference>
<evidence type="ECO:0000313" key="2">
    <source>
        <dbReference type="Proteomes" id="UP000299102"/>
    </source>
</evidence>
<keyword evidence="2" id="KW-1185">Reference proteome</keyword>
<accession>A0A4C1Z9L4</accession>
<organism evidence="1 2">
    <name type="scientific">Eumeta variegata</name>
    <name type="common">Bagworm moth</name>
    <name type="synonym">Eumeta japonica</name>
    <dbReference type="NCBI Taxonomy" id="151549"/>
    <lineage>
        <taxon>Eukaryota</taxon>
        <taxon>Metazoa</taxon>
        <taxon>Ecdysozoa</taxon>
        <taxon>Arthropoda</taxon>
        <taxon>Hexapoda</taxon>
        <taxon>Insecta</taxon>
        <taxon>Pterygota</taxon>
        <taxon>Neoptera</taxon>
        <taxon>Endopterygota</taxon>
        <taxon>Lepidoptera</taxon>
        <taxon>Glossata</taxon>
        <taxon>Ditrysia</taxon>
        <taxon>Tineoidea</taxon>
        <taxon>Psychidae</taxon>
        <taxon>Oiketicinae</taxon>
        <taxon>Eumeta</taxon>
    </lineage>
</organism>
<gene>
    <name evidence="1" type="ORF">EVAR_60310_1</name>
</gene>
<protein>
    <submittedName>
        <fullName evidence="1">Uncharacterized protein</fullName>
    </submittedName>
</protein>
<evidence type="ECO:0000313" key="1">
    <source>
        <dbReference type="EMBL" id="GBP83833.1"/>
    </source>
</evidence>
<comment type="caution">
    <text evidence="1">The sequence shown here is derived from an EMBL/GenBank/DDBJ whole genome shotgun (WGS) entry which is preliminary data.</text>
</comment>
<dbReference type="EMBL" id="BGZK01001643">
    <property type="protein sequence ID" value="GBP83833.1"/>
    <property type="molecule type" value="Genomic_DNA"/>
</dbReference>
<sequence length="107" mass="12022">MTALLAPPLRRVAPSSLWTPLSGYPSDNLRSHECVRLHKYLRRHATAAVTEVLMKRTGTAALRARRTLNVAVVARLPRCGRRGACSYIMGTILDREPTFRDAPRRLD</sequence>
<dbReference type="Proteomes" id="UP000299102">
    <property type="component" value="Unassembled WGS sequence"/>
</dbReference>
<proteinExistence type="predicted"/>
<name>A0A4C1Z9L4_EUMVA</name>
<dbReference type="AlphaFoldDB" id="A0A4C1Z9L4"/>